<accession>A0A8R7THB2</accession>
<dbReference type="EnsemblPlants" id="TuG1812G0200002710.01.T06">
    <property type="protein sequence ID" value="TuG1812G0200002710.01.T06.cds383388"/>
    <property type="gene ID" value="TuG1812G0200002710.01"/>
</dbReference>
<reference evidence="1" key="2">
    <citation type="submission" date="2018-03" db="EMBL/GenBank/DDBJ databases">
        <title>The Triticum urartu genome reveals the dynamic nature of wheat genome evolution.</title>
        <authorList>
            <person name="Ling H."/>
            <person name="Ma B."/>
            <person name="Shi X."/>
            <person name="Liu H."/>
            <person name="Dong L."/>
            <person name="Sun H."/>
            <person name="Cao Y."/>
            <person name="Gao Q."/>
            <person name="Zheng S."/>
            <person name="Li Y."/>
            <person name="Yu Y."/>
            <person name="Du H."/>
            <person name="Qi M."/>
            <person name="Li Y."/>
            <person name="Yu H."/>
            <person name="Cui Y."/>
            <person name="Wang N."/>
            <person name="Chen C."/>
            <person name="Wu H."/>
            <person name="Zhao Y."/>
            <person name="Zhang J."/>
            <person name="Li Y."/>
            <person name="Zhou W."/>
            <person name="Zhang B."/>
            <person name="Hu W."/>
            <person name="Eijk M."/>
            <person name="Tang J."/>
            <person name="Witsenboer H."/>
            <person name="Zhao S."/>
            <person name="Li Z."/>
            <person name="Zhang A."/>
            <person name="Wang D."/>
            <person name="Liang C."/>
        </authorList>
    </citation>
    <scope>NUCLEOTIDE SEQUENCE [LARGE SCALE GENOMIC DNA]</scope>
    <source>
        <strain evidence="1">cv. G1812</strain>
    </source>
</reference>
<organism evidence="1 2">
    <name type="scientific">Triticum urartu</name>
    <name type="common">Red wild einkorn</name>
    <name type="synonym">Crithodium urartu</name>
    <dbReference type="NCBI Taxonomy" id="4572"/>
    <lineage>
        <taxon>Eukaryota</taxon>
        <taxon>Viridiplantae</taxon>
        <taxon>Streptophyta</taxon>
        <taxon>Embryophyta</taxon>
        <taxon>Tracheophyta</taxon>
        <taxon>Spermatophyta</taxon>
        <taxon>Magnoliopsida</taxon>
        <taxon>Liliopsida</taxon>
        <taxon>Poales</taxon>
        <taxon>Poaceae</taxon>
        <taxon>BOP clade</taxon>
        <taxon>Pooideae</taxon>
        <taxon>Triticodae</taxon>
        <taxon>Triticeae</taxon>
        <taxon>Triticinae</taxon>
        <taxon>Triticum</taxon>
    </lineage>
</organism>
<proteinExistence type="predicted"/>
<protein>
    <submittedName>
        <fullName evidence="1">Uncharacterized protein</fullName>
    </submittedName>
</protein>
<evidence type="ECO:0000313" key="1">
    <source>
        <dbReference type="EnsemblPlants" id="TuG1812G0200002710.01.T06.cds383388"/>
    </source>
</evidence>
<reference evidence="1" key="3">
    <citation type="submission" date="2022-06" db="UniProtKB">
        <authorList>
            <consortium name="EnsemblPlants"/>
        </authorList>
    </citation>
    <scope>IDENTIFICATION</scope>
</reference>
<keyword evidence="2" id="KW-1185">Reference proteome</keyword>
<reference evidence="2" key="1">
    <citation type="journal article" date="2013" name="Nature">
        <title>Draft genome of the wheat A-genome progenitor Triticum urartu.</title>
        <authorList>
            <person name="Ling H.Q."/>
            <person name="Zhao S."/>
            <person name="Liu D."/>
            <person name="Wang J."/>
            <person name="Sun H."/>
            <person name="Zhang C."/>
            <person name="Fan H."/>
            <person name="Li D."/>
            <person name="Dong L."/>
            <person name="Tao Y."/>
            <person name="Gao C."/>
            <person name="Wu H."/>
            <person name="Li Y."/>
            <person name="Cui Y."/>
            <person name="Guo X."/>
            <person name="Zheng S."/>
            <person name="Wang B."/>
            <person name="Yu K."/>
            <person name="Liang Q."/>
            <person name="Yang W."/>
            <person name="Lou X."/>
            <person name="Chen J."/>
            <person name="Feng M."/>
            <person name="Jian J."/>
            <person name="Zhang X."/>
            <person name="Luo G."/>
            <person name="Jiang Y."/>
            <person name="Liu J."/>
            <person name="Wang Z."/>
            <person name="Sha Y."/>
            <person name="Zhang B."/>
            <person name="Wu H."/>
            <person name="Tang D."/>
            <person name="Shen Q."/>
            <person name="Xue P."/>
            <person name="Zou S."/>
            <person name="Wang X."/>
            <person name="Liu X."/>
            <person name="Wang F."/>
            <person name="Yang Y."/>
            <person name="An X."/>
            <person name="Dong Z."/>
            <person name="Zhang K."/>
            <person name="Zhang X."/>
            <person name="Luo M.C."/>
            <person name="Dvorak J."/>
            <person name="Tong Y."/>
            <person name="Wang J."/>
            <person name="Yang H."/>
            <person name="Li Z."/>
            <person name="Wang D."/>
            <person name="Zhang A."/>
            <person name="Wang J."/>
        </authorList>
    </citation>
    <scope>NUCLEOTIDE SEQUENCE</scope>
    <source>
        <strain evidence="2">cv. G1812</strain>
    </source>
</reference>
<evidence type="ECO:0000313" key="2">
    <source>
        <dbReference type="Proteomes" id="UP000015106"/>
    </source>
</evidence>
<gene>
    <name evidence="1" type="primary">LOC125537208</name>
</gene>
<dbReference type="AlphaFoldDB" id="A0A8R7THB2"/>
<dbReference type="Proteomes" id="UP000015106">
    <property type="component" value="Chromosome 2"/>
</dbReference>
<dbReference type="Gramene" id="TuG1812G0200002710.01.T06">
    <property type="protein sequence ID" value="TuG1812G0200002710.01.T06.cds383388"/>
    <property type="gene ID" value="TuG1812G0200002710.01"/>
</dbReference>
<name>A0A8R7THB2_TRIUA</name>
<sequence length="38" mass="4492">MFLEGEHLVLACFAVSRTDHWLSISRPDRCADCTMFFW</sequence>